<keyword evidence="3" id="KW-1133">Transmembrane helix</keyword>
<keyword evidence="3" id="KW-0812">Transmembrane</keyword>
<evidence type="ECO:0000256" key="3">
    <source>
        <dbReference type="SAM" id="Phobius"/>
    </source>
</evidence>
<feature type="transmembrane region" description="Helical" evidence="3">
    <location>
        <begin position="304"/>
        <end position="324"/>
    </location>
</feature>
<proteinExistence type="predicted"/>
<evidence type="ECO:0000313" key="4">
    <source>
        <dbReference type="EMBL" id="HIS83916.1"/>
    </source>
</evidence>
<dbReference type="AlphaFoldDB" id="A0A9D1K4U2"/>
<dbReference type="InterPro" id="IPR036141">
    <property type="entry name" value="MukF_M_sp"/>
</dbReference>
<sequence>MSDSLQVNNDVKNAVKYATGLDYESNANTAGGTATTIGVEKGIRAGISIFRDKKGYLTTQKGIEQTLKGDSFKETTRNYRRNLDIQNIERRLKNIEIEKIQNSGLSKQQAERLINTRQSQFDQNVKQMLSDTKNLNSKDYAAKLKEYEKLIAEENKKLLELKKLNAQPTSKMGKAWKGVKKVTGYTKGKEVLADAMTKSSKLRSIAKFGRSNALTAVSFDLALAIPEIAATKQYFDTVDENGIPITDESKKQGTEKAIKQTVRTVGFTGAKVAAYAAGNALGTAAMASLWAAKGAALGSVAPGIGTAIGAVVGCLVGLGASYLAGKALEKTFGKSEIEVAQDKIAENYAKEVQGDDEQLIDLMNGVKLRAKAEPETAEKSVEVCNNLVQAWEKGEIGTNSELSAPAAEQETPAKKESAEKTEPLSSNPSKAGTDVELPIAKTSSKKKDNKQYDNILKMLDYYINTISSYSNFTPFNLMSSFMNIGNFGGNQAFSMPNMSYNNMGQIDFTI</sequence>
<feature type="coiled-coil region" evidence="1">
    <location>
        <begin position="137"/>
        <end position="167"/>
    </location>
</feature>
<dbReference type="Proteomes" id="UP000824139">
    <property type="component" value="Unassembled WGS sequence"/>
</dbReference>
<feature type="compositionally biased region" description="Basic and acidic residues" evidence="2">
    <location>
        <begin position="411"/>
        <end position="422"/>
    </location>
</feature>
<evidence type="ECO:0000313" key="5">
    <source>
        <dbReference type="Proteomes" id="UP000824139"/>
    </source>
</evidence>
<organism evidence="4 5">
    <name type="scientific">Candidatus Scatenecus faecavium</name>
    <dbReference type="NCBI Taxonomy" id="2840915"/>
    <lineage>
        <taxon>Bacteria</taxon>
        <taxon>Candidatus Scatenecus</taxon>
    </lineage>
</organism>
<accession>A0A9D1K4U2</accession>
<feature type="region of interest" description="Disordered" evidence="2">
    <location>
        <begin position="398"/>
        <end position="435"/>
    </location>
</feature>
<evidence type="ECO:0000256" key="1">
    <source>
        <dbReference type="SAM" id="Coils"/>
    </source>
</evidence>
<keyword evidence="3" id="KW-0472">Membrane</keyword>
<dbReference type="EMBL" id="DVJO01000219">
    <property type="protein sequence ID" value="HIS83916.1"/>
    <property type="molecule type" value="Genomic_DNA"/>
</dbReference>
<reference evidence="4" key="1">
    <citation type="submission" date="2020-10" db="EMBL/GenBank/DDBJ databases">
        <authorList>
            <person name="Gilroy R."/>
        </authorList>
    </citation>
    <scope>NUCLEOTIDE SEQUENCE</scope>
    <source>
        <strain evidence="4">CHK152-2994</strain>
    </source>
</reference>
<keyword evidence="1" id="KW-0175">Coiled coil</keyword>
<comment type="caution">
    <text evidence="4">The sequence shown here is derived from an EMBL/GenBank/DDBJ whole genome shotgun (WGS) entry which is preliminary data.</text>
</comment>
<protein>
    <submittedName>
        <fullName evidence="4">Uncharacterized protein</fullName>
    </submittedName>
</protein>
<evidence type="ECO:0000256" key="2">
    <source>
        <dbReference type="SAM" id="MobiDB-lite"/>
    </source>
</evidence>
<feature type="transmembrane region" description="Helical" evidence="3">
    <location>
        <begin position="272"/>
        <end position="292"/>
    </location>
</feature>
<dbReference type="Gene3D" id="1.20.58.590">
    <property type="entry name" value="Chromosome partition protein MukF, middle domain"/>
    <property type="match status" value="1"/>
</dbReference>
<gene>
    <name evidence="4" type="ORF">IAD41_09965</name>
</gene>
<reference evidence="4" key="2">
    <citation type="journal article" date="2021" name="PeerJ">
        <title>Extensive microbial diversity within the chicken gut microbiome revealed by metagenomics and culture.</title>
        <authorList>
            <person name="Gilroy R."/>
            <person name="Ravi A."/>
            <person name="Getino M."/>
            <person name="Pursley I."/>
            <person name="Horton D.L."/>
            <person name="Alikhan N.F."/>
            <person name="Baker D."/>
            <person name="Gharbi K."/>
            <person name="Hall N."/>
            <person name="Watson M."/>
            <person name="Adriaenssens E.M."/>
            <person name="Foster-Nyarko E."/>
            <person name="Jarju S."/>
            <person name="Secka A."/>
            <person name="Antonio M."/>
            <person name="Oren A."/>
            <person name="Chaudhuri R.R."/>
            <person name="La Ragione R."/>
            <person name="Hildebrand F."/>
            <person name="Pallen M.J."/>
        </authorList>
    </citation>
    <scope>NUCLEOTIDE SEQUENCE</scope>
    <source>
        <strain evidence="4">CHK152-2994</strain>
    </source>
</reference>
<name>A0A9D1K4U2_9BACT</name>